<name>J3KCD7_COCIM</name>
<reference evidence="2" key="2">
    <citation type="journal article" date="2010" name="Genome Res.">
        <title>Population genomic sequencing of Coccidioides fungi reveals recent hybridization and transposon control.</title>
        <authorList>
            <person name="Neafsey D.E."/>
            <person name="Barker B.M."/>
            <person name="Sharpton T.J."/>
            <person name="Stajich J.E."/>
            <person name="Park D.J."/>
            <person name="Whiston E."/>
            <person name="Hung C.-Y."/>
            <person name="McMahan C."/>
            <person name="White J."/>
            <person name="Sykes S."/>
            <person name="Heiman D."/>
            <person name="Young S."/>
            <person name="Zeng Q."/>
            <person name="Abouelleil A."/>
            <person name="Aftuck L."/>
            <person name="Bessette D."/>
            <person name="Brown A."/>
            <person name="FitzGerald M."/>
            <person name="Lui A."/>
            <person name="Macdonald J.P."/>
            <person name="Priest M."/>
            <person name="Orbach M.J."/>
            <person name="Galgiani J.N."/>
            <person name="Kirkland T.N."/>
            <person name="Cole G.T."/>
            <person name="Birren B.W."/>
            <person name="Henn M.R."/>
            <person name="Taylor J.W."/>
            <person name="Rounsley S.D."/>
        </authorList>
    </citation>
    <scope>GENOME REANNOTATION</scope>
    <source>
        <strain evidence="2">RS</strain>
    </source>
</reference>
<reference evidence="2" key="1">
    <citation type="journal article" date="2009" name="Genome Res.">
        <title>Comparative genomic analyses of the human fungal pathogens Coccidioides and their relatives.</title>
        <authorList>
            <person name="Sharpton T.J."/>
            <person name="Stajich J.E."/>
            <person name="Rounsley S.D."/>
            <person name="Gardner M.J."/>
            <person name="Wortman J.R."/>
            <person name="Jordar V.S."/>
            <person name="Maiti R."/>
            <person name="Kodira C.D."/>
            <person name="Neafsey D.E."/>
            <person name="Zeng Q."/>
            <person name="Hung C.-Y."/>
            <person name="McMahan C."/>
            <person name="Muszewska A."/>
            <person name="Grynberg M."/>
            <person name="Mandel M.A."/>
            <person name="Kellner E.M."/>
            <person name="Barker B.M."/>
            <person name="Galgiani J.N."/>
            <person name="Orbach M.J."/>
            <person name="Kirkland T.N."/>
            <person name="Cole G.T."/>
            <person name="Henn M.R."/>
            <person name="Birren B.W."/>
            <person name="Taylor J.W."/>
        </authorList>
    </citation>
    <scope>NUCLEOTIDE SEQUENCE [LARGE SCALE GENOMIC DNA]</scope>
    <source>
        <strain evidence="2">RS</strain>
    </source>
</reference>
<protein>
    <submittedName>
        <fullName evidence="1">Uncharacterized protein</fullName>
    </submittedName>
</protein>
<dbReference type="VEuPathDB" id="FungiDB:CIMG_03915"/>
<gene>
    <name evidence="1" type="ORF">CIMG_03915</name>
</gene>
<sequence length="96" mass="10400">MAVAPCTVASPEVACRFPSVKVTENSKLFLAAIGLRLKLPAEPYPLEIRRGRESTAPRRISEVLAYSVVSPLHLDTVTAVGQLESTRVPAPLRVPH</sequence>
<dbReference type="RefSeq" id="XP_001244474.2">
    <property type="nucleotide sequence ID" value="XM_001244473.2"/>
</dbReference>
<evidence type="ECO:0000313" key="1">
    <source>
        <dbReference type="EMBL" id="EAS32891.3"/>
    </source>
</evidence>
<dbReference type="GeneID" id="4562535"/>
<dbReference type="Proteomes" id="UP000001261">
    <property type="component" value="Unassembled WGS sequence"/>
</dbReference>
<dbReference type="EMBL" id="GG704916">
    <property type="protein sequence ID" value="EAS32891.3"/>
    <property type="molecule type" value="Genomic_DNA"/>
</dbReference>
<evidence type="ECO:0000313" key="2">
    <source>
        <dbReference type="Proteomes" id="UP000001261"/>
    </source>
</evidence>
<dbReference type="AlphaFoldDB" id="J3KCD7"/>
<organism evidence="1 2">
    <name type="scientific">Coccidioides immitis (strain RS)</name>
    <name type="common">Valley fever fungus</name>
    <dbReference type="NCBI Taxonomy" id="246410"/>
    <lineage>
        <taxon>Eukaryota</taxon>
        <taxon>Fungi</taxon>
        <taxon>Dikarya</taxon>
        <taxon>Ascomycota</taxon>
        <taxon>Pezizomycotina</taxon>
        <taxon>Eurotiomycetes</taxon>
        <taxon>Eurotiomycetidae</taxon>
        <taxon>Onygenales</taxon>
        <taxon>Onygenaceae</taxon>
        <taxon>Coccidioides</taxon>
    </lineage>
</organism>
<dbReference type="InParanoid" id="J3KCD7"/>
<proteinExistence type="predicted"/>
<accession>J3KCD7</accession>
<dbReference type="KEGG" id="cim:CIMG_03915"/>
<keyword evidence="2" id="KW-1185">Reference proteome</keyword>